<dbReference type="AlphaFoldDB" id="A0A9W6BVD9"/>
<sequence length="237" mass="24394">MSHIFVASVPTASGTKARTMPSLCGAPSFKHYRRSATNKAPRKRTFLVEMTKYSARAEPIAAFGGNHNAVMVSGGVCCDHIDQMPCGGNGNNGGRGNRGDGGNGNNNNFGPQDSGNNDGSFARLLQSCSHALLGALALIAAAAIVPASASAAASNLAFSGARQLSASSPGSGSGRPRSKVMHVACKGSTLVVPLCDPKAAEALPSRAKIVDAPIELSGREVAIINRRQYCVRESMLV</sequence>
<gene>
    <name evidence="1" type="primary">PLEST007670</name>
    <name evidence="1" type="ORF">PLESTB_001328900</name>
</gene>
<dbReference type="Proteomes" id="UP001165080">
    <property type="component" value="Unassembled WGS sequence"/>
</dbReference>
<accession>A0A9W6BVD9</accession>
<dbReference type="OrthoDB" id="532602at2759"/>
<name>A0A9W6BVD9_9CHLO</name>
<proteinExistence type="predicted"/>
<comment type="caution">
    <text evidence="1">The sequence shown here is derived from an EMBL/GenBank/DDBJ whole genome shotgun (WGS) entry which is preliminary data.</text>
</comment>
<reference evidence="1 2" key="1">
    <citation type="journal article" date="2023" name="Commun. Biol.">
        <title>Reorganization of the ancestral sex-determining regions during the evolution of trioecy in Pleodorina starrii.</title>
        <authorList>
            <person name="Takahashi K."/>
            <person name="Suzuki S."/>
            <person name="Kawai-Toyooka H."/>
            <person name="Yamamoto K."/>
            <person name="Hamaji T."/>
            <person name="Ootsuki R."/>
            <person name="Yamaguchi H."/>
            <person name="Kawachi M."/>
            <person name="Higashiyama T."/>
            <person name="Nozaki H."/>
        </authorList>
    </citation>
    <scope>NUCLEOTIDE SEQUENCE [LARGE SCALE GENOMIC DNA]</scope>
    <source>
        <strain evidence="1 2">NIES-4479</strain>
    </source>
</reference>
<organism evidence="1 2">
    <name type="scientific">Pleodorina starrii</name>
    <dbReference type="NCBI Taxonomy" id="330485"/>
    <lineage>
        <taxon>Eukaryota</taxon>
        <taxon>Viridiplantae</taxon>
        <taxon>Chlorophyta</taxon>
        <taxon>core chlorophytes</taxon>
        <taxon>Chlorophyceae</taxon>
        <taxon>CS clade</taxon>
        <taxon>Chlamydomonadales</taxon>
        <taxon>Volvocaceae</taxon>
        <taxon>Pleodorina</taxon>
    </lineage>
</organism>
<evidence type="ECO:0000313" key="1">
    <source>
        <dbReference type="EMBL" id="GLC58191.1"/>
    </source>
</evidence>
<protein>
    <submittedName>
        <fullName evidence="1">Uncharacterized protein</fullName>
    </submittedName>
</protein>
<evidence type="ECO:0000313" key="2">
    <source>
        <dbReference type="Proteomes" id="UP001165080"/>
    </source>
</evidence>
<keyword evidence="2" id="KW-1185">Reference proteome</keyword>
<dbReference type="EMBL" id="BRXU01000021">
    <property type="protein sequence ID" value="GLC58191.1"/>
    <property type="molecule type" value="Genomic_DNA"/>
</dbReference>